<name>A0A2W5Z301_9BACT</name>
<feature type="transmembrane region" description="Helical" evidence="5">
    <location>
        <begin position="53"/>
        <end position="75"/>
    </location>
</feature>
<feature type="transmembrane region" description="Helical" evidence="5">
    <location>
        <begin position="148"/>
        <end position="167"/>
    </location>
</feature>
<dbReference type="InterPro" id="IPR051533">
    <property type="entry name" value="WaaL-like"/>
</dbReference>
<protein>
    <recommendedName>
        <fullName evidence="6">O-antigen ligase-related domain-containing protein</fullName>
    </recommendedName>
</protein>
<dbReference type="Proteomes" id="UP000248724">
    <property type="component" value="Unassembled WGS sequence"/>
</dbReference>
<evidence type="ECO:0000256" key="4">
    <source>
        <dbReference type="ARBA" id="ARBA00023136"/>
    </source>
</evidence>
<evidence type="ECO:0000256" key="2">
    <source>
        <dbReference type="ARBA" id="ARBA00022692"/>
    </source>
</evidence>
<feature type="domain" description="O-antigen ligase-related" evidence="6">
    <location>
        <begin position="241"/>
        <end position="382"/>
    </location>
</feature>
<feature type="transmembrane region" description="Helical" evidence="5">
    <location>
        <begin position="212"/>
        <end position="229"/>
    </location>
</feature>
<feature type="transmembrane region" description="Helical" evidence="5">
    <location>
        <begin position="123"/>
        <end position="142"/>
    </location>
</feature>
<keyword evidence="4 5" id="KW-0472">Membrane</keyword>
<evidence type="ECO:0000256" key="1">
    <source>
        <dbReference type="ARBA" id="ARBA00004141"/>
    </source>
</evidence>
<comment type="subcellular location">
    <subcellularLocation>
        <location evidence="1">Membrane</location>
        <topology evidence="1">Multi-pass membrane protein</topology>
    </subcellularLocation>
</comment>
<feature type="transmembrane region" description="Helical" evidence="5">
    <location>
        <begin position="236"/>
        <end position="269"/>
    </location>
</feature>
<reference evidence="7 8" key="1">
    <citation type="journal article" date="2017" name="Nature">
        <title>Atmospheric trace gases support primary production in Antarctic desert surface soil.</title>
        <authorList>
            <person name="Ji M."/>
            <person name="Greening C."/>
            <person name="Vanwonterghem I."/>
            <person name="Carere C.R."/>
            <person name="Bay S.K."/>
            <person name="Steen J.A."/>
            <person name="Montgomery K."/>
            <person name="Lines T."/>
            <person name="Beardall J."/>
            <person name="van Dorst J."/>
            <person name="Snape I."/>
            <person name="Stott M.B."/>
            <person name="Hugenholtz P."/>
            <person name="Ferrari B.C."/>
        </authorList>
    </citation>
    <scope>NUCLEOTIDE SEQUENCE [LARGE SCALE GENOMIC DNA]</scope>
    <source>
        <strain evidence="7">RRmetagenome_bin12</strain>
    </source>
</reference>
<proteinExistence type="predicted"/>
<organism evidence="7 8">
    <name type="scientific">Candidatus Aeolococcus gillhamiae</name>
    <dbReference type="NCBI Taxonomy" id="3127015"/>
    <lineage>
        <taxon>Bacteria</taxon>
        <taxon>Bacillati</taxon>
        <taxon>Candidatus Dormiibacterota</taxon>
        <taxon>Candidatus Dormibacteria</taxon>
        <taxon>Candidatus Aeolococcales</taxon>
        <taxon>Candidatus Aeolococcaceae</taxon>
        <taxon>Candidatus Aeolococcus</taxon>
    </lineage>
</organism>
<sequence length="465" mass="49824">MPTQGELARPSSRHLAERVNSALAGALAAVAVAVVVAITATAWPILVLPAVGVLLVVVVAVMRLDLALMLLAAAVPLEYSVSFGGGAGSSITLVKLTGGLCFLSFIIQLATRRRHLRIDATHVMLLGILACLLVSTVAAQHLDSALPVTLRYVSYVGLYMVLSSFVGDYRTLERVVWMLSIASAVAGVLAIRNLLIGTDTRATPTYGDPNDLAYILSSVLPLTLWLLRYRGWARVFVLVLIAIISLADALTFSRGAALGLGVAFVWVLFYQRHLIRTALVPILLVLSLVAVVAVAQPQRLSKALLYKSNVASANVGHRFDSWRSALELIATHPFAGVGPGNFQYYNAQVDGRPPTSQDPTVVHNTYLDVGVEVGLPALALLLAYLATNLRRIRVAIRERIGPPSFAIAVAGAMIVAIVSALTLSEQYYAPLWLVGAMVTCIWQDMRMRQPAGSRAVRAGRLAPRA</sequence>
<dbReference type="GO" id="GO:0016020">
    <property type="term" value="C:membrane"/>
    <property type="evidence" value="ECO:0007669"/>
    <property type="project" value="UniProtKB-SubCell"/>
</dbReference>
<evidence type="ECO:0000313" key="8">
    <source>
        <dbReference type="Proteomes" id="UP000248724"/>
    </source>
</evidence>
<dbReference type="PANTHER" id="PTHR37422:SF13">
    <property type="entry name" value="LIPOPOLYSACCHARIDE BIOSYNTHESIS PROTEIN PA4999-RELATED"/>
    <property type="match status" value="1"/>
</dbReference>
<dbReference type="InterPro" id="IPR007016">
    <property type="entry name" value="O-antigen_ligase-rel_domated"/>
</dbReference>
<evidence type="ECO:0000256" key="3">
    <source>
        <dbReference type="ARBA" id="ARBA00022989"/>
    </source>
</evidence>
<dbReference type="AlphaFoldDB" id="A0A2W5Z301"/>
<keyword evidence="2 5" id="KW-0812">Transmembrane</keyword>
<dbReference type="Pfam" id="PF04932">
    <property type="entry name" value="Wzy_C"/>
    <property type="match status" value="1"/>
</dbReference>
<comment type="caution">
    <text evidence="7">The sequence shown here is derived from an EMBL/GenBank/DDBJ whole genome shotgun (WGS) entry which is preliminary data.</text>
</comment>
<keyword evidence="3 5" id="KW-1133">Transmembrane helix</keyword>
<accession>A0A2W5Z301</accession>
<evidence type="ECO:0000259" key="6">
    <source>
        <dbReference type="Pfam" id="PF04932"/>
    </source>
</evidence>
<feature type="transmembrane region" description="Helical" evidence="5">
    <location>
        <begin position="275"/>
        <end position="295"/>
    </location>
</feature>
<feature type="transmembrane region" description="Helical" evidence="5">
    <location>
        <begin position="87"/>
        <end position="111"/>
    </location>
</feature>
<feature type="transmembrane region" description="Helical" evidence="5">
    <location>
        <begin position="400"/>
        <end position="421"/>
    </location>
</feature>
<dbReference type="PANTHER" id="PTHR37422">
    <property type="entry name" value="TEICHURONIC ACID BIOSYNTHESIS PROTEIN TUAE"/>
    <property type="match status" value="1"/>
</dbReference>
<gene>
    <name evidence="7" type="ORF">DLM65_10130</name>
</gene>
<dbReference type="EMBL" id="QHBU01000196">
    <property type="protein sequence ID" value="PZR79622.1"/>
    <property type="molecule type" value="Genomic_DNA"/>
</dbReference>
<evidence type="ECO:0000256" key="5">
    <source>
        <dbReference type="SAM" id="Phobius"/>
    </source>
</evidence>
<feature type="transmembrane region" description="Helical" evidence="5">
    <location>
        <begin position="174"/>
        <end position="192"/>
    </location>
</feature>
<feature type="transmembrane region" description="Helical" evidence="5">
    <location>
        <begin position="22"/>
        <end position="46"/>
    </location>
</feature>
<evidence type="ECO:0000313" key="7">
    <source>
        <dbReference type="EMBL" id="PZR79622.1"/>
    </source>
</evidence>